<name>A0ABX6A4W0_9MICO</name>
<keyword evidence="3" id="KW-1185">Reference proteome</keyword>
<dbReference type="RefSeq" id="WP_150333035.1">
    <property type="nucleotide sequence ID" value="NZ_CP044108.1"/>
</dbReference>
<accession>A0ABX6A4W0</accession>
<feature type="compositionally biased region" description="Basic and acidic residues" evidence="1">
    <location>
        <begin position="64"/>
        <end position="74"/>
    </location>
</feature>
<evidence type="ECO:0000256" key="1">
    <source>
        <dbReference type="SAM" id="MobiDB-lite"/>
    </source>
</evidence>
<protein>
    <recommendedName>
        <fullName evidence="4">DUF2188 domain-containing protein</fullName>
    </recommendedName>
</protein>
<evidence type="ECO:0008006" key="4">
    <source>
        <dbReference type="Google" id="ProtNLM"/>
    </source>
</evidence>
<proteinExistence type="predicted"/>
<sequence>MNAKSKPVLATEPYKHPGEWVRAKHPVSGAHYTTTRALANKAGAEILDGHDAVDRYGKPLPTKPRMDLKKENTK</sequence>
<evidence type="ECO:0000313" key="3">
    <source>
        <dbReference type="Proteomes" id="UP000323865"/>
    </source>
</evidence>
<gene>
    <name evidence="2" type="ORF">FOB48_04625</name>
</gene>
<evidence type="ECO:0000313" key="2">
    <source>
        <dbReference type="EMBL" id="QEU11649.1"/>
    </source>
</evidence>
<dbReference type="EMBL" id="CP044108">
    <property type="protein sequence ID" value="QEU11649.1"/>
    <property type="molecule type" value="Genomic_DNA"/>
</dbReference>
<organism evidence="2 3">
    <name type="scientific">Dermabacter vaginalis</name>
    <dbReference type="NCBI Taxonomy" id="1630135"/>
    <lineage>
        <taxon>Bacteria</taxon>
        <taxon>Bacillati</taxon>
        <taxon>Actinomycetota</taxon>
        <taxon>Actinomycetes</taxon>
        <taxon>Micrococcales</taxon>
        <taxon>Dermabacteraceae</taxon>
        <taxon>Dermabacter</taxon>
    </lineage>
</organism>
<dbReference type="Proteomes" id="UP000323865">
    <property type="component" value="Chromosome"/>
</dbReference>
<reference evidence="2 3" key="1">
    <citation type="submission" date="2019-09" db="EMBL/GenBank/DDBJ databases">
        <title>FDA dAtabase for Regulatory Grade micrObial Sequences (FDA-ARGOS): Supporting development and validation of Infectious Disease Dx tests.</title>
        <authorList>
            <person name="Sciortino C."/>
            <person name="Tallon L."/>
            <person name="Sadzewicz L."/>
            <person name="Vavikolanu K."/>
            <person name="Mehta A."/>
            <person name="Aluvathingal J."/>
            <person name="Nadendla S."/>
            <person name="Nandy P."/>
            <person name="Geyer C."/>
            <person name="Yan Y."/>
            <person name="Sichtig H."/>
        </authorList>
    </citation>
    <scope>NUCLEOTIDE SEQUENCE [LARGE SCALE GENOMIC DNA]</scope>
    <source>
        <strain evidence="2 3">FDAARGOS_640</strain>
    </source>
</reference>
<feature type="region of interest" description="Disordered" evidence="1">
    <location>
        <begin position="55"/>
        <end position="74"/>
    </location>
</feature>